<evidence type="ECO:0000313" key="3">
    <source>
        <dbReference type="EMBL" id="KAG7346026.1"/>
    </source>
</evidence>
<protein>
    <submittedName>
        <fullName evidence="3">Uncharacterized protein</fullName>
    </submittedName>
</protein>
<dbReference type="AlphaFoldDB" id="A0A9K3KMF5"/>
<evidence type="ECO:0000256" key="1">
    <source>
        <dbReference type="SAM" id="MobiDB-lite"/>
    </source>
</evidence>
<reference evidence="3" key="1">
    <citation type="journal article" date="2021" name="Sci. Rep.">
        <title>Diploid genomic architecture of Nitzschia inconspicua, an elite biomass production diatom.</title>
        <authorList>
            <person name="Oliver A."/>
            <person name="Podell S."/>
            <person name="Pinowska A."/>
            <person name="Traller J.C."/>
            <person name="Smith S.R."/>
            <person name="McClure R."/>
            <person name="Beliaev A."/>
            <person name="Bohutskyi P."/>
            <person name="Hill E.A."/>
            <person name="Rabines A."/>
            <person name="Zheng H."/>
            <person name="Allen L.Z."/>
            <person name="Kuo A."/>
            <person name="Grigoriev I.V."/>
            <person name="Allen A.E."/>
            <person name="Hazlebeck D."/>
            <person name="Allen E.E."/>
        </authorList>
    </citation>
    <scope>NUCLEOTIDE SEQUENCE</scope>
    <source>
        <strain evidence="3">Hildebrandi</strain>
    </source>
</reference>
<dbReference type="Proteomes" id="UP000693970">
    <property type="component" value="Unassembled WGS sequence"/>
</dbReference>
<dbReference type="OrthoDB" id="49485at2759"/>
<feature type="compositionally biased region" description="Basic and acidic residues" evidence="1">
    <location>
        <begin position="399"/>
        <end position="410"/>
    </location>
</feature>
<dbReference type="EMBL" id="JAGRRH010000021">
    <property type="protein sequence ID" value="KAG7346026.1"/>
    <property type="molecule type" value="Genomic_DNA"/>
</dbReference>
<feature type="chain" id="PRO_5039892973" evidence="2">
    <location>
        <begin position="29"/>
        <end position="438"/>
    </location>
</feature>
<feature type="region of interest" description="Disordered" evidence="1">
    <location>
        <begin position="374"/>
        <end position="410"/>
    </location>
</feature>
<reference evidence="3" key="2">
    <citation type="submission" date="2021-04" db="EMBL/GenBank/DDBJ databases">
        <authorList>
            <person name="Podell S."/>
        </authorList>
    </citation>
    <scope>NUCLEOTIDE SEQUENCE</scope>
    <source>
        <strain evidence="3">Hildebrandi</strain>
    </source>
</reference>
<keyword evidence="2" id="KW-0732">Signal</keyword>
<keyword evidence="4" id="KW-1185">Reference proteome</keyword>
<name>A0A9K3KMF5_9STRA</name>
<sequence length="438" mass="48523">MYPAKFLALTRLLLVLAHPSWLVCLSSAFMPGRISYPDRHSLSLTHSYDTSALLATLYGKDGKIVRDDEQEQKQQVTTDIFDDVTSSMIRESVQSDLGDVNSLLTRLACGFAPSPHDHLLPRQVVSATLKQVTPKQLSIAVAVPAGNRGGSDETDTYAGDQLVQILVPVVFQKAVKSDGEAQIVKSVINQIQQLDRIATDRLIQREKQKEEDSAKQRGAGLVEQELQRDLTEEPLAVDWPPWWTVPQLKIMLAEECKTLKSLLNEAEFLNELVALCKLHSSIKKPIRQAKVAAVGTSGIFLRATLLDDNENDITIVNVPIPFPGGEMTTSDDLRESVLTLIETVELPQEETPAEETIESPSDLSETIEIRAEEEEATETATKMEEETRQNEPTQEEMVAEARKQPKSPEEEARLAAKYAAIADVGERAFTILKDLGMI</sequence>
<evidence type="ECO:0000313" key="4">
    <source>
        <dbReference type="Proteomes" id="UP000693970"/>
    </source>
</evidence>
<evidence type="ECO:0000256" key="2">
    <source>
        <dbReference type="SAM" id="SignalP"/>
    </source>
</evidence>
<feature type="signal peptide" evidence="2">
    <location>
        <begin position="1"/>
        <end position="28"/>
    </location>
</feature>
<gene>
    <name evidence="3" type="ORF">IV203_005094</name>
</gene>
<proteinExistence type="predicted"/>
<organism evidence="3 4">
    <name type="scientific">Nitzschia inconspicua</name>
    <dbReference type="NCBI Taxonomy" id="303405"/>
    <lineage>
        <taxon>Eukaryota</taxon>
        <taxon>Sar</taxon>
        <taxon>Stramenopiles</taxon>
        <taxon>Ochrophyta</taxon>
        <taxon>Bacillariophyta</taxon>
        <taxon>Bacillariophyceae</taxon>
        <taxon>Bacillariophycidae</taxon>
        <taxon>Bacillariales</taxon>
        <taxon>Bacillariaceae</taxon>
        <taxon>Nitzschia</taxon>
    </lineage>
</organism>
<comment type="caution">
    <text evidence="3">The sequence shown here is derived from an EMBL/GenBank/DDBJ whole genome shotgun (WGS) entry which is preliminary data.</text>
</comment>
<accession>A0A9K3KMF5</accession>